<sequence length="464" mass="51471">MVIEALKNRADKPLPIGVTEKVAYGLGDFASCMLYVATQAFLMFYYTEYVGVNVGIVATLMLASRLFDGFSDIFMGHLIERTVSPYGKARAWILRMLIPYILGSTLLFSVPEGLGDTAKLIYIFFSYNFTITVVYTAINLPYGAMSTMMTRDSYERSVIVIYRMVLAAAGNATITAITMPLVNFYGNNTRAWTYTFLTIGVIGAAVFFVTFFFCHERIASPVPAPEQRNFKKAMKGLFSNRYWVMLTLAMVFVCTSDVTFNTVNIYFCKYFLNDPELVGTYGILVNAGRFATMILLLPFMLKIAGKRNCLLMACVMLCIAMAIRFAFPHSVNAFYLTSLFYGFGQGFTWTTLFAMIPDTVEYGEYRDGERHEGYIYAGASFGTKVGAGLGPVLMGFVLDFGGYVPNAVEQTAAASNAILWASTLLPIGILVLGIIAMLGYKLDKEYPEIIKELDARQANTVVAD</sequence>
<feature type="transmembrane region" description="Helical" evidence="2">
    <location>
        <begin position="191"/>
        <end position="214"/>
    </location>
</feature>
<feature type="transmembrane region" description="Helical" evidence="2">
    <location>
        <begin position="333"/>
        <end position="354"/>
    </location>
</feature>
<feature type="transmembrane region" description="Helical" evidence="2">
    <location>
        <begin position="120"/>
        <end position="140"/>
    </location>
</feature>
<dbReference type="EMBL" id="FUXX01000046">
    <property type="protein sequence ID" value="SKA68263.1"/>
    <property type="molecule type" value="Genomic_DNA"/>
</dbReference>
<protein>
    <submittedName>
        <fullName evidence="3">Glycoside/pentoside/hexuronide:cation symporter, GPH family</fullName>
    </submittedName>
</protein>
<proteinExistence type="inferred from homology"/>
<gene>
    <name evidence="3" type="ORF">SAMN02745213_02023</name>
</gene>
<dbReference type="Gene3D" id="1.20.1250.20">
    <property type="entry name" value="MFS general substrate transporter like domains"/>
    <property type="match status" value="1"/>
</dbReference>
<keyword evidence="2" id="KW-0812">Transmembrane</keyword>
<dbReference type="SUPFAM" id="SSF103473">
    <property type="entry name" value="MFS general substrate transporter"/>
    <property type="match status" value="1"/>
</dbReference>
<dbReference type="STRING" id="83771.SAMN02910357_01282"/>
<dbReference type="Proteomes" id="UP000242432">
    <property type="component" value="Unassembled WGS sequence"/>
</dbReference>
<dbReference type="Pfam" id="PF13347">
    <property type="entry name" value="MFS_2"/>
    <property type="match status" value="1"/>
</dbReference>
<dbReference type="GO" id="GO:0005886">
    <property type="term" value="C:plasma membrane"/>
    <property type="evidence" value="ECO:0007669"/>
    <property type="project" value="TreeGrafter"/>
</dbReference>
<feature type="transmembrane region" description="Helical" evidence="2">
    <location>
        <begin position="279"/>
        <end position="297"/>
    </location>
</feature>
<feature type="transmembrane region" description="Helical" evidence="2">
    <location>
        <begin position="418"/>
        <end position="440"/>
    </location>
</feature>
<feature type="transmembrane region" description="Helical" evidence="2">
    <location>
        <begin position="309"/>
        <end position="327"/>
    </location>
</feature>
<dbReference type="PANTHER" id="PTHR11328:SF24">
    <property type="entry name" value="MAJOR FACILITATOR SUPERFAMILY (MFS) PROFILE DOMAIN-CONTAINING PROTEIN"/>
    <property type="match status" value="1"/>
</dbReference>
<organism evidence="3 4">
    <name type="scientific">Succinivibrio dextrinosolvens DSM 3072</name>
    <dbReference type="NCBI Taxonomy" id="1123324"/>
    <lineage>
        <taxon>Bacteria</taxon>
        <taxon>Pseudomonadati</taxon>
        <taxon>Pseudomonadota</taxon>
        <taxon>Gammaproteobacteria</taxon>
        <taxon>Aeromonadales</taxon>
        <taxon>Succinivibrionaceae</taxon>
        <taxon>Succinivibrio</taxon>
    </lineage>
</organism>
<dbReference type="GO" id="GO:0006814">
    <property type="term" value="P:sodium ion transport"/>
    <property type="evidence" value="ECO:0007669"/>
    <property type="project" value="InterPro"/>
</dbReference>
<dbReference type="GO" id="GO:0015293">
    <property type="term" value="F:symporter activity"/>
    <property type="evidence" value="ECO:0007669"/>
    <property type="project" value="InterPro"/>
</dbReference>
<evidence type="ECO:0000313" key="4">
    <source>
        <dbReference type="Proteomes" id="UP000242432"/>
    </source>
</evidence>
<dbReference type="NCBIfam" id="TIGR00792">
    <property type="entry name" value="gph"/>
    <property type="match status" value="1"/>
</dbReference>
<feature type="transmembrane region" description="Helical" evidence="2">
    <location>
        <begin position="242"/>
        <end position="267"/>
    </location>
</feature>
<dbReference type="AlphaFoldDB" id="A0A1T4VTH0"/>
<feature type="transmembrane region" description="Helical" evidence="2">
    <location>
        <begin position="374"/>
        <end position="398"/>
    </location>
</feature>
<dbReference type="PANTHER" id="PTHR11328">
    <property type="entry name" value="MAJOR FACILITATOR SUPERFAMILY DOMAIN-CONTAINING PROTEIN"/>
    <property type="match status" value="1"/>
</dbReference>
<dbReference type="RefSeq" id="WP_159443094.1">
    <property type="nucleotide sequence ID" value="NZ_FUXX01000046.1"/>
</dbReference>
<name>A0A1T4VTH0_9GAMM</name>
<evidence type="ECO:0000313" key="3">
    <source>
        <dbReference type="EMBL" id="SKA68263.1"/>
    </source>
</evidence>
<reference evidence="4" key="1">
    <citation type="submission" date="2017-02" db="EMBL/GenBank/DDBJ databases">
        <authorList>
            <person name="Varghese N."/>
            <person name="Submissions S."/>
        </authorList>
    </citation>
    <scope>NUCLEOTIDE SEQUENCE [LARGE SCALE GENOMIC DNA]</scope>
    <source>
        <strain evidence="4">DSM 3072</strain>
    </source>
</reference>
<keyword evidence="2" id="KW-0472">Membrane</keyword>
<dbReference type="InterPro" id="IPR001927">
    <property type="entry name" value="Na/Gal_symport"/>
</dbReference>
<comment type="similarity">
    <text evidence="1">Belongs to the sodium:galactoside symporter (TC 2.A.2) family.</text>
</comment>
<feature type="transmembrane region" description="Helical" evidence="2">
    <location>
        <begin position="89"/>
        <end position="108"/>
    </location>
</feature>
<keyword evidence="4" id="KW-1185">Reference proteome</keyword>
<evidence type="ECO:0000256" key="1">
    <source>
        <dbReference type="ARBA" id="ARBA00009617"/>
    </source>
</evidence>
<dbReference type="InterPro" id="IPR036259">
    <property type="entry name" value="MFS_trans_sf"/>
</dbReference>
<keyword evidence="2" id="KW-1133">Transmembrane helix</keyword>
<dbReference type="CDD" id="cd17332">
    <property type="entry name" value="MFS_MelB_like"/>
    <property type="match status" value="1"/>
</dbReference>
<accession>A0A1T4VTH0</accession>
<feature type="transmembrane region" description="Helical" evidence="2">
    <location>
        <begin position="160"/>
        <end position="185"/>
    </location>
</feature>
<evidence type="ECO:0000256" key="2">
    <source>
        <dbReference type="SAM" id="Phobius"/>
    </source>
</evidence>
<dbReference type="GO" id="GO:0008643">
    <property type="term" value="P:carbohydrate transport"/>
    <property type="evidence" value="ECO:0007669"/>
    <property type="project" value="InterPro"/>
</dbReference>
<dbReference type="InterPro" id="IPR039672">
    <property type="entry name" value="MFS_2"/>
</dbReference>